<dbReference type="Proteomes" id="UP000054166">
    <property type="component" value="Unassembled WGS sequence"/>
</dbReference>
<reference evidence="1 2" key="1">
    <citation type="submission" date="2014-04" db="EMBL/GenBank/DDBJ databases">
        <authorList>
            <consortium name="DOE Joint Genome Institute"/>
            <person name="Kuo A."/>
            <person name="Tarkka M."/>
            <person name="Buscot F."/>
            <person name="Kohler A."/>
            <person name="Nagy L.G."/>
            <person name="Floudas D."/>
            <person name="Copeland A."/>
            <person name="Barry K.W."/>
            <person name="Cichocki N."/>
            <person name="Veneault-Fourrey C."/>
            <person name="LaButti K."/>
            <person name="Lindquist E.A."/>
            <person name="Lipzen A."/>
            <person name="Lundell T."/>
            <person name="Morin E."/>
            <person name="Murat C."/>
            <person name="Sun H."/>
            <person name="Tunlid A."/>
            <person name="Henrissat B."/>
            <person name="Grigoriev I.V."/>
            <person name="Hibbett D.S."/>
            <person name="Martin F."/>
            <person name="Nordberg H.P."/>
            <person name="Cantor M.N."/>
            <person name="Hua S.X."/>
        </authorList>
    </citation>
    <scope>NUCLEOTIDE SEQUENCE [LARGE SCALE GENOMIC DNA]</scope>
    <source>
        <strain evidence="1 2">F 1598</strain>
    </source>
</reference>
<gene>
    <name evidence="1" type="ORF">PILCRDRAFT_14560</name>
</gene>
<evidence type="ECO:0000313" key="2">
    <source>
        <dbReference type="Proteomes" id="UP000054166"/>
    </source>
</evidence>
<dbReference type="AlphaFoldDB" id="A0A0C3ENZ0"/>
<reference evidence="2" key="2">
    <citation type="submission" date="2015-01" db="EMBL/GenBank/DDBJ databases">
        <title>Evolutionary Origins and Diversification of the Mycorrhizal Mutualists.</title>
        <authorList>
            <consortium name="DOE Joint Genome Institute"/>
            <consortium name="Mycorrhizal Genomics Consortium"/>
            <person name="Kohler A."/>
            <person name="Kuo A."/>
            <person name="Nagy L.G."/>
            <person name="Floudas D."/>
            <person name="Copeland A."/>
            <person name="Barry K.W."/>
            <person name="Cichocki N."/>
            <person name="Veneault-Fourrey C."/>
            <person name="LaButti K."/>
            <person name="Lindquist E.A."/>
            <person name="Lipzen A."/>
            <person name="Lundell T."/>
            <person name="Morin E."/>
            <person name="Murat C."/>
            <person name="Riley R."/>
            <person name="Ohm R."/>
            <person name="Sun H."/>
            <person name="Tunlid A."/>
            <person name="Henrissat B."/>
            <person name="Grigoriev I.V."/>
            <person name="Hibbett D.S."/>
            <person name="Martin F."/>
        </authorList>
    </citation>
    <scope>NUCLEOTIDE SEQUENCE [LARGE SCALE GENOMIC DNA]</scope>
    <source>
        <strain evidence="2">F 1598</strain>
    </source>
</reference>
<dbReference type="HOGENOM" id="CLU_1378607_0_0_1"/>
<protein>
    <submittedName>
        <fullName evidence="1">Uncharacterized protein</fullName>
    </submittedName>
</protein>
<keyword evidence="2" id="KW-1185">Reference proteome</keyword>
<sequence>MLLRIDSISLTMQKKKVPMDSQIEKPTRVDSHRAFNIWDHLGRRLSKEPFGDILENPKIFDPEPTPTVHVPIQAGIRLGGLSNPNPTLVSTPAPTPTQGLFQAGIRPNQVSERRQFGMDVRWMIKMVQKAVLNPVYIPWDIAEYASEFVFAPSGVWSKNKLRFSCLQLGRHGEPLTVVDWKVHMMTKSIKINNTTKKT</sequence>
<organism evidence="1 2">
    <name type="scientific">Piloderma croceum (strain F 1598)</name>
    <dbReference type="NCBI Taxonomy" id="765440"/>
    <lineage>
        <taxon>Eukaryota</taxon>
        <taxon>Fungi</taxon>
        <taxon>Dikarya</taxon>
        <taxon>Basidiomycota</taxon>
        <taxon>Agaricomycotina</taxon>
        <taxon>Agaricomycetes</taxon>
        <taxon>Agaricomycetidae</taxon>
        <taxon>Atheliales</taxon>
        <taxon>Atheliaceae</taxon>
        <taxon>Piloderma</taxon>
    </lineage>
</organism>
<name>A0A0C3ENZ0_PILCF</name>
<dbReference type="EMBL" id="KN833063">
    <property type="protein sequence ID" value="KIM74300.1"/>
    <property type="molecule type" value="Genomic_DNA"/>
</dbReference>
<dbReference type="InParanoid" id="A0A0C3ENZ0"/>
<proteinExistence type="predicted"/>
<accession>A0A0C3ENZ0</accession>
<evidence type="ECO:0000313" key="1">
    <source>
        <dbReference type="EMBL" id="KIM74300.1"/>
    </source>
</evidence>